<gene>
    <name evidence="1" type="ORF">g.117108</name>
</gene>
<evidence type="ECO:0000313" key="1">
    <source>
        <dbReference type="EMBL" id="MBY17170.1"/>
    </source>
</evidence>
<reference evidence="1" key="1">
    <citation type="submission" date="2018-04" db="EMBL/GenBank/DDBJ databases">
        <title>Transcriptome of Schizaphis graminum biotype I.</title>
        <authorList>
            <person name="Scully E.D."/>
            <person name="Geib S.M."/>
            <person name="Palmer N.A."/>
            <person name="Koch K."/>
            <person name="Bradshaw J."/>
            <person name="Heng-Moss T."/>
            <person name="Sarath G."/>
        </authorList>
    </citation>
    <scope>NUCLEOTIDE SEQUENCE</scope>
</reference>
<dbReference type="AlphaFoldDB" id="A0A2S2NJ09"/>
<proteinExistence type="predicted"/>
<organism evidence="1">
    <name type="scientific">Schizaphis graminum</name>
    <name type="common">Green bug aphid</name>
    <dbReference type="NCBI Taxonomy" id="13262"/>
    <lineage>
        <taxon>Eukaryota</taxon>
        <taxon>Metazoa</taxon>
        <taxon>Ecdysozoa</taxon>
        <taxon>Arthropoda</taxon>
        <taxon>Hexapoda</taxon>
        <taxon>Insecta</taxon>
        <taxon>Pterygota</taxon>
        <taxon>Neoptera</taxon>
        <taxon>Paraneoptera</taxon>
        <taxon>Hemiptera</taxon>
        <taxon>Sternorrhyncha</taxon>
        <taxon>Aphidomorpha</taxon>
        <taxon>Aphidoidea</taxon>
        <taxon>Aphididae</taxon>
        <taxon>Aphidini</taxon>
        <taxon>Schizaphis</taxon>
    </lineage>
</organism>
<protein>
    <submittedName>
        <fullName evidence="1">Uncharacterized protein</fullName>
    </submittedName>
</protein>
<sequence length="153" mass="17070">MSLLQVAPSSRTHVVRSPCTVSHPSFVSLRCRGFRSSVSTIVITILCRHDRYCINISPPPPLPLLLLLRTARSVVTSLRTFVSRLPLLRAPPRDRGRTDPPLAVAATAAATAAKTRKTTSIVAMACTLICRSDALHRAHRRWYKTVMSHRKWH</sequence>
<accession>A0A2S2NJ09</accession>
<name>A0A2S2NJ09_SCHGA</name>
<dbReference type="EMBL" id="GGMR01004551">
    <property type="protein sequence ID" value="MBY17170.1"/>
    <property type="molecule type" value="Transcribed_RNA"/>
</dbReference>